<dbReference type="CDD" id="cd10747">
    <property type="entry name" value="DnaJ_C"/>
    <property type="match status" value="1"/>
</dbReference>
<dbReference type="Pfam" id="PF01556">
    <property type="entry name" value="DnaJ_C"/>
    <property type="match status" value="1"/>
</dbReference>
<keyword evidence="3" id="KW-0143">Chaperone</keyword>
<dbReference type="PANTHER" id="PTHR43096">
    <property type="entry name" value="DNAJ HOMOLOG 1, MITOCHONDRIAL-RELATED"/>
    <property type="match status" value="1"/>
</dbReference>
<evidence type="ECO:0000259" key="4">
    <source>
        <dbReference type="PROSITE" id="PS50076"/>
    </source>
</evidence>
<name>A0A7V7GSM5_9GAMM</name>
<dbReference type="CDD" id="cd06257">
    <property type="entry name" value="DnaJ"/>
    <property type="match status" value="1"/>
</dbReference>
<dbReference type="GO" id="GO:0003677">
    <property type="term" value="F:DNA binding"/>
    <property type="evidence" value="ECO:0007669"/>
    <property type="project" value="UniProtKB-KW"/>
</dbReference>
<keyword evidence="2 5" id="KW-0238">DNA-binding</keyword>
<keyword evidence="1" id="KW-0963">Cytoplasm</keyword>
<protein>
    <submittedName>
        <fullName evidence="5">Curved DNA-binding protein</fullName>
    </submittedName>
</protein>
<dbReference type="FunFam" id="2.60.260.20:FF:000013">
    <property type="entry name" value="DnaJ subfamily B member 11"/>
    <property type="match status" value="1"/>
</dbReference>
<evidence type="ECO:0000313" key="6">
    <source>
        <dbReference type="Proteomes" id="UP000463138"/>
    </source>
</evidence>
<keyword evidence="6" id="KW-1185">Reference proteome</keyword>
<dbReference type="SUPFAM" id="SSF46565">
    <property type="entry name" value="Chaperone J-domain"/>
    <property type="match status" value="1"/>
</dbReference>
<dbReference type="InterPro" id="IPR008971">
    <property type="entry name" value="HSP40/DnaJ_pept-bd"/>
</dbReference>
<dbReference type="PANTHER" id="PTHR43096:SF52">
    <property type="entry name" value="DNAJ HOMOLOG 1, MITOCHONDRIAL-RELATED"/>
    <property type="match status" value="1"/>
</dbReference>
<dbReference type="SUPFAM" id="SSF49493">
    <property type="entry name" value="HSP40/DnaJ peptide-binding domain"/>
    <property type="match status" value="2"/>
</dbReference>
<dbReference type="InterPro" id="IPR001623">
    <property type="entry name" value="DnaJ_domain"/>
</dbReference>
<evidence type="ECO:0000256" key="1">
    <source>
        <dbReference type="ARBA" id="ARBA00022490"/>
    </source>
</evidence>
<dbReference type="PRINTS" id="PR00625">
    <property type="entry name" value="JDOMAIN"/>
</dbReference>
<dbReference type="EMBL" id="QOVF01000003">
    <property type="protein sequence ID" value="KAA0694023.1"/>
    <property type="molecule type" value="Genomic_DNA"/>
</dbReference>
<feature type="domain" description="J" evidence="4">
    <location>
        <begin position="5"/>
        <end position="69"/>
    </location>
</feature>
<dbReference type="OrthoDB" id="9779889at2"/>
<dbReference type="GO" id="GO:0051082">
    <property type="term" value="F:unfolded protein binding"/>
    <property type="evidence" value="ECO:0007669"/>
    <property type="project" value="InterPro"/>
</dbReference>
<accession>A0A7V7GSM5</accession>
<dbReference type="AlphaFoldDB" id="A0A7V7GSM5"/>
<dbReference type="Gene3D" id="1.20.5.460">
    <property type="entry name" value="Single helix bin"/>
    <property type="match status" value="1"/>
</dbReference>
<comment type="caution">
    <text evidence="5">The sequence shown here is derived from an EMBL/GenBank/DDBJ whole genome shotgun (WGS) entry which is preliminary data.</text>
</comment>
<evidence type="ECO:0000256" key="2">
    <source>
        <dbReference type="ARBA" id="ARBA00023125"/>
    </source>
</evidence>
<dbReference type="Gene3D" id="2.60.260.20">
    <property type="entry name" value="Urease metallochaperone UreE, N-terminal domain"/>
    <property type="match status" value="2"/>
</dbReference>
<sequence>MEFKDYYATLGVEPDADDKAIKTAYRKLARQYHPDVSSLAGAEEKFKEVAEAYDVLHSPEKRAEYDELRLARQQRQRYSSTSQGASAGSAGSDQDFADFFASMFGSGSAHQSPFGDNRFAQKGSDVEIEMPVFLEETLESTSKPVEFMLPYRDERGRMQELKKSLKVKIPAGVRDGERIRLKGQGAPGSGNAANGDLYLHIRLVPHPLFDVEGHNLVLTVPLAPWEAALGAKVTIPTLVGKIQLTIRPNSQSGQRLRIKGKGLVGKAGPGDLFAVLKVVMPQHADEASRTLWTQLAKTAEFDPRAEWSQAS</sequence>
<dbReference type="GO" id="GO:0042026">
    <property type="term" value="P:protein refolding"/>
    <property type="evidence" value="ECO:0007669"/>
    <property type="project" value="TreeGrafter"/>
</dbReference>
<reference evidence="5 6" key="1">
    <citation type="submission" date="2018-07" db="EMBL/GenBank/DDBJ databases">
        <title>Pseudomonas laoshanensis sp. nov., isolated from soil.</title>
        <authorList>
            <person name="Sun J."/>
            <person name="Yu L."/>
            <person name="Wang M."/>
            <person name="Zhang C."/>
        </authorList>
    </citation>
    <scope>NUCLEOTIDE SEQUENCE [LARGE SCALE GENOMIC DNA]</scope>
    <source>
        <strain evidence="5 6">Y22</strain>
    </source>
</reference>
<dbReference type="RefSeq" id="WP_149332876.1">
    <property type="nucleotide sequence ID" value="NZ_QOVF01000003.1"/>
</dbReference>
<dbReference type="InterPro" id="IPR036869">
    <property type="entry name" value="J_dom_sf"/>
</dbReference>
<proteinExistence type="predicted"/>
<dbReference type="SMART" id="SM00271">
    <property type="entry name" value="DnaJ"/>
    <property type="match status" value="1"/>
</dbReference>
<dbReference type="Gene3D" id="1.10.287.110">
    <property type="entry name" value="DnaJ domain"/>
    <property type="match status" value="1"/>
</dbReference>
<evidence type="ECO:0000256" key="3">
    <source>
        <dbReference type="ARBA" id="ARBA00023186"/>
    </source>
</evidence>
<dbReference type="InterPro" id="IPR002939">
    <property type="entry name" value="DnaJ_C"/>
</dbReference>
<dbReference type="Proteomes" id="UP000463138">
    <property type="component" value="Unassembled WGS sequence"/>
</dbReference>
<dbReference type="Pfam" id="PF00226">
    <property type="entry name" value="DnaJ"/>
    <property type="match status" value="1"/>
</dbReference>
<dbReference type="NCBIfam" id="NF007618">
    <property type="entry name" value="PRK10266.1"/>
    <property type="match status" value="1"/>
</dbReference>
<dbReference type="FunFam" id="2.60.260.20:FF:000008">
    <property type="entry name" value="Curved DNA-binding protein"/>
    <property type="match status" value="1"/>
</dbReference>
<gene>
    <name evidence="5" type="ORF">DT594_11955</name>
</gene>
<organism evidence="5 6">
    <name type="scientific">Halopseudomonas laoshanensis</name>
    <dbReference type="NCBI Taxonomy" id="2268758"/>
    <lineage>
        <taxon>Bacteria</taxon>
        <taxon>Pseudomonadati</taxon>
        <taxon>Pseudomonadota</taxon>
        <taxon>Gammaproteobacteria</taxon>
        <taxon>Pseudomonadales</taxon>
        <taxon>Pseudomonadaceae</taxon>
        <taxon>Halopseudomonas</taxon>
    </lineage>
</organism>
<dbReference type="GO" id="GO:0005737">
    <property type="term" value="C:cytoplasm"/>
    <property type="evidence" value="ECO:0007669"/>
    <property type="project" value="TreeGrafter"/>
</dbReference>
<dbReference type="PROSITE" id="PS50076">
    <property type="entry name" value="DNAJ_2"/>
    <property type="match status" value="1"/>
</dbReference>
<evidence type="ECO:0000313" key="5">
    <source>
        <dbReference type="EMBL" id="KAA0694023.1"/>
    </source>
</evidence>